<dbReference type="Gene3D" id="2.40.440.10">
    <property type="entry name" value="L,D-transpeptidase catalytic domain-like"/>
    <property type="match status" value="1"/>
</dbReference>
<dbReference type="EMBL" id="BAABLF010000006">
    <property type="protein sequence ID" value="GAA5189381.1"/>
    <property type="molecule type" value="Genomic_DNA"/>
</dbReference>
<comment type="caution">
    <text evidence="9">The sequence shown here is derived from an EMBL/GenBank/DDBJ whole genome shotgun (WGS) entry which is preliminary data.</text>
</comment>
<comment type="pathway">
    <text evidence="1 7">Cell wall biogenesis; peptidoglycan biosynthesis.</text>
</comment>
<dbReference type="Proteomes" id="UP001501600">
    <property type="component" value="Unassembled WGS sequence"/>
</dbReference>
<evidence type="ECO:0000313" key="10">
    <source>
        <dbReference type="Proteomes" id="UP001501600"/>
    </source>
</evidence>
<evidence type="ECO:0000256" key="6">
    <source>
        <dbReference type="ARBA" id="ARBA00023316"/>
    </source>
</evidence>
<dbReference type="SUPFAM" id="SSF47090">
    <property type="entry name" value="PGBD-like"/>
    <property type="match status" value="1"/>
</dbReference>
<sequence length="443" mass="49667">MDWFSPQNAQATRQWSELLRDLGLSPENAAQVSREARSEALTQATLVLMHYQAQLQGKPLSNPGKRLASAVEQGALAAFLALITPQYQGFKRLRTVLAQELARTQLPVPELTPMEGLGLGQSHPELSALRQVLAQRLGQTLPAVLVDRDVWDPPFIHLLRDYQRQSGLTVTGTLTPETQRHLRVDPKRRIDTIRFSLLQWFQLPPAMDGLAILVNIPHYQLVALDQERVALVTSVVVGAPGSPTPRMNSRFSSITFNPDWTPPQSILRDELLPQWRADQGSLAAQGFVWETAQGSQLSWDGVTEHNIGDYLRQYRLKQVAGRGNPLGRMRLNLKNSQAIYLHDTNRPDLFGRTKRDLSHGCVRINNIDALFAVLKEQESSRDAQRLLRALNATQTQTQRLNADVDVFLVYMPAWVGADNTLQLRPDIYGLVQPELAAITKTLL</sequence>
<keyword evidence="4 7" id="KW-0133">Cell shape</keyword>
<keyword evidence="3" id="KW-0808">Transferase</keyword>
<organism evidence="9 10">
    <name type="scientific">Ferrimonas gelatinilytica</name>
    <dbReference type="NCBI Taxonomy" id="1255257"/>
    <lineage>
        <taxon>Bacteria</taxon>
        <taxon>Pseudomonadati</taxon>
        <taxon>Pseudomonadota</taxon>
        <taxon>Gammaproteobacteria</taxon>
        <taxon>Alteromonadales</taxon>
        <taxon>Ferrimonadaceae</taxon>
        <taxon>Ferrimonas</taxon>
    </lineage>
</organism>
<dbReference type="InterPro" id="IPR038063">
    <property type="entry name" value="Transpep_catalytic_dom"/>
</dbReference>
<proteinExistence type="inferred from homology"/>
<evidence type="ECO:0000256" key="2">
    <source>
        <dbReference type="ARBA" id="ARBA00005992"/>
    </source>
</evidence>
<keyword evidence="10" id="KW-1185">Reference proteome</keyword>
<feature type="active site" description="Proton donor/acceptor" evidence="7">
    <location>
        <position position="342"/>
    </location>
</feature>
<dbReference type="SUPFAM" id="SSF141523">
    <property type="entry name" value="L,D-transpeptidase catalytic domain-like"/>
    <property type="match status" value="1"/>
</dbReference>
<reference evidence="10" key="1">
    <citation type="journal article" date="2019" name="Int. J. Syst. Evol. Microbiol.">
        <title>The Global Catalogue of Microorganisms (GCM) 10K type strain sequencing project: providing services to taxonomists for standard genome sequencing and annotation.</title>
        <authorList>
            <consortium name="The Broad Institute Genomics Platform"/>
            <consortium name="The Broad Institute Genome Sequencing Center for Infectious Disease"/>
            <person name="Wu L."/>
            <person name="Ma J."/>
        </authorList>
    </citation>
    <scope>NUCLEOTIDE SEQUENCE [LARGE SCALE GENOMIC DNA]</scope>
    <source>
        <strain evidence="10">JCM 18720</strain>
    </source>
</reference>
<dbReference type="InterPro" id="IPR005490">
    <property type="entry name" value="LD_TPept_cat_dom"/>
</dbReference>
<keyword evidence="6 7" id="KW-0961">Cell wall biogenesis/degradation</keyword>
<protein>
    <recommendedName>
        <fullName evidence="8">L,D-TPase catalytic domain-containing protein</fullName>
    </recommendedName>
</protein>
<dbReference type="InterPro" id="IPR052905">
    <property type="entry name" value="LD-transpeptidase_YkuD-like"/>
</dbReference>
<accession>A0ABP9S0H2</accession>
<evidence type="ECO:0000256" key="5">
    <source>
        <dbReference type="ARBA" id="ARBA00022984"/>
    </source>
</evidence>
<evidence type="ECO:0000256" key="7">
    <source>
        <dbReference type="PROSITE-ProRule" id="PRU01373"/>
    </source>
</evidence>
<name>A0ABP9S0H2_9GAMM</name>
<evidence type="ECO:0000256" key="3">
    <source>
        <dbReference type="ARBA" id="ARBA00022679"/>
    </source>
</evidence>
<evidence type="ECO:0000313" key="9">
    <source>
        <dbReference type="EMBL" id="GAA5189381.1"/>
    </source>
</evidence>
<dbReference type="PROSITE" id="PS52029">
    <property type="entry name" value="LD_TPASE"/>
    <property type="match status" value="1"/>
</dbReference>
<dbReference type="PANTHER" id="PTHR41533:SF1">
    <property type="entry name" value="L,D-TRANSPEPTIDASE YCBB-RELATED"/>
    <property type="match status" value="1"/>
</dbReference>
<feature type="domain" description="L,D-TPase catalytic" evidence="8">
    <location>
        <begin position="210"/>
        <end position="389"/>
    </location>
</feature>
<dbReference type="Gene3D" id="1.10.101.10">
    <property type="entry name" value="PGBD-like superfamily/PGBD"/>
    <property type="match status" value="1"/>
</dbReference>
<feature type="active site" description="Nucleophile" evidence="7">
    <location>
        <position position="361"/>
    </location>
</feature>
<keyword evidence="5 7" id="KW-0573">Peptidoglycan synthesis</keyword>
<evidence type="ECO:0000256" key="1">
    <source>
        <dbReference type="ARBA" id="ARBA00004752"/>
    </source>
</evidence>
<gene>
    <name evidence="9" type="ORF">GCM10025772_11640</name>
</gene>
<evidence type="ECO:0000256" key="4">
    <source>
        <dbReference type="ARBA" id="ARBA00022960"/>
    </source>
</evidence>
<dbReference type="Pfam" id="PF03734">
    <property type="entry name" value="YkuD"/>
    <property type="match status" value="1"/>
</dbReference>
<evidence type="ECO:0000259" key="8">
    <source>
        <dbReference type="PROSITE" id="PS52029"/>
    </source>
</evidence>
<dbReference type="InterPro" id="IPR036366">
    <property type="entry name" value="PGBDSf"/>
</dbReference>
<dbReference type="InterPro" id="IPR036365">
    <property type="entry name" value="PGBD-like_sf"/>
</dbReference>
<dbReference type="CDD" id="cd16913">
    <property type="entry name" value="YkuD_like"/>
    <property type="match status" value="1"/>
</dbReference>
<comment type="similarity">
    <text evidence="2">Belongs to the YkuD family.</text>
</comment>
<dbReference type="PANTHER" id="PTHR41533">
    <property type="entry name" value="L,D-TRANSPEPTIDASE HI_1667-RELATED"/>
    <property type="match status" value="1"/>
</dbReference>